<name>A0A3M0KNW3_HIRRU</name>
<feature type="region of interest" description="Disordered" evidence="1">
    <location>
        <begin position="32"/>
        <end position="92"/>
    </location>
</feature>
<gene>
    <name evidence="2" type="ORF">DUI87_15099</name>
</gene>
<dbReference type="Pfam" id="PF15184">
    <property type="entry name" value="TOM6p"/>
    <property type="match status" value="1"/>
</dbReference>
<evidence type="ECO:0000313" key="2">
    <source>
        <dbReference type="EMBL" id="RMC08847.1"/>
    </source>
</evidence>
<dbReference type="Proteomes" id="UP000269221">
    <property type="component" value="Unassembled WGS sequence"/>
</dbReference>
<evidence type="ECO:0000313" key="3">
    <source>
        <dbReference type="Proteomes" id="UP000269221"/>
    </source>
</evidence>
<reference evidence="2 3" key="1">
    <citation type="submission" date="2018-07" db="EMBL/GenBank/DDBJ databases">
        <title>A high quality draft genome assembly of the barn swallow (H. rustica rustica).</title>
        <authorList>
            <person name="Formenti G."/>
            <person name="Chiara M."/>
            <person name="Poveda L."/>
            <person name="Francoijs K.-J."/>
            <person name="Bonisoli-Alquati A."/>
            <person name="Canova L."/>
            <person name="Gianfranceschi L."/>
            <person name="Horner D.S."/>
            <person name="Saino N."/>
        </authorList>
    </citation>
    <scope>NUCLEOTIDE SEQUENCE [LARGE SCALE GENOMIC DNA]</scope>
    <source>
        <strain evidence="2">Chelidonia</strain>
        <tissue evidence="2">Blood</tissue>
    </source>
</reference>
<evidence type="ECO:0000256" key="1">
    <source>
        <dbReference type="SAM" id="MobiDB-lite"/>
    </source>
</evidence>
<dbReference type="AlphaFoldDB" id="A0A3M0KNW3"/>
<dbReference type="InterPro" id="IPR029182">
    <property type="entry name" value="TOMM6"/>
</dbReference>
<comment type="caution">
    <text evidence="2">The sequence shown here is derived from an EMBL/GenBank/DDBJ whole genome shotgun (WGS) entry which is preliminary data.</text>
</comment>
<keyword evidence="3" id="KW-1185">Reference proteome</keyword>
<proteinExistence type="predicted"/>
<dbReference type="GO" id="GO:0005742">
    <property type="term" value="C:mitochondrial outer membrane translocase complex"/>
    <property type="evidence" value="ECO:0007669"/>
    <property type="project" value="InterPro"/>
</dbReference>
<feature type="compositionally biased region" description="Basic and acidic residues" evidence="1">
    <location>
        <begin position="77"/>
        <end position="89"/>
    </location>
</feature>
<organism evidence="2 3">
    <name type="scientific">Hirundo rustica rustica</name>
    <dbReference type="NCBI Taxonomy" id="333673"/>
    <lineage>
        <taxon>Eukaryota</taxon>
        <taxon>Metazoa</taxon>
        <taxon>Chordata</taxon>
        <taxon>Craniata</taxon>
        <taxon>Vertebrata</taxon>
        <taxon>Euteleostomi</taxon>
        <taxon>Archelosauria</taxon>
        <taxon>Archosauria</taxon>
        <taxon>Dinosauria</taxon>
        <taxon>Saurischia</taxon>
        <taxon>Theropoda</taxon>
        <taxon>Coelurosauria</taxon>
        <taxon>Aves</taxon>
        <taxon>Neognathae</taxon>
        <taxon>Neoaves</taxon>
        <taxon>Telluraves</taxon>
        <taxon>Australaves</taxon>
        <taxon>Passeriformes</taxon>
        <taxon>Sylvioidea</taxon>
        <taxon>Hirundinidae</taxon>
        <taxon>Hirundo</taxon>
    </lineage>
</organism>
<sequence length="170" mass="18885">MAAAGGGGAAVAAPPRGIRAWLRSAFRFATDRNDFRGSEPGRGSGWGRDRGRDRNSGQSWDWHMGIGIRSPVSVPGRDQEQRGRQERRLSLSPLCPVRTPQSTEDILGLKRVQGREQSWGRGWRVLRELGMDWRILRELGKGLESPEGAGNGLSLEKRRLRGNSWLCTTP</sequence>
<dbReference type="EMBL" id="QRBI01000117">
    <property type="protein sequence ID" value="RMC08847.1"/>
    <property type="molecule type" value="Genomic_DNA"/>
</dbReference>
<accession>A0A3M0KNW3</accession>
<protein>
    <submittedName>
        <fullName evidence="2">Uncharacterized protein</fullName>
    </submittedName>
</protein>